<evidence type="ECO:0000256" key="5">
    <source>
        <dbReference type="SAM" id="Phobius"/>
    </source>
</evidence>
<dbReference type="RefSeq" id="WP_139948350.1">
    <property type="nucleotide sequence ID" value="NZ_CP040899.1"/>
</dbReference>
<name>A0ABX5VRE0_9MICO</name>
<keyword evidence="5" id="KW-0472">Membrane</keyword>
<proteinExistence type="predicted"/>
<evidence type="ECO:0000256" key="3">
    <source>
        <dbReference type="ARBA" id="ARBA00030238"/>
    </source>
</evidence>
<reference evidence="6 7" key="1">
    <citation type="submission" date="2019-05" db="EMBL/GenBank/DDBJ databases">
        <title>Georgenia *** sp. nov., and Georgenia *** sp. nov., isolated from the intestinal contents of plateau pika (Ochotona curzoniae) in the Qinghai-Tibet plateau of China.</title>
        <authorList>
            <person name="Tian Z."/>
        </authorList>
    </citation>
    <scope>NUCLEOTIDE SEQUENCE [LARGE SCALE GENOMIC DNA]</scope>
    <source>
        <strain evidence="6 7">Z294</strain>
    </source>
</reference>
<evidence type="ECO:0000313" key="6">
    <source>
        <dbReference type="EMBL" id="QDB79135.1"/>
    </source>
</evidence>
<comment type="catalytic activity">
    <reaction evidence="1">
        <text>Endohydrolysis of (1-&gt;4)-alpha-D-glucosidic linkages in polysaccharides containing three or more (1-&gt;4)-alpha-linked D-glucose units.</text>
        <dbReference type="EC" id="3.2.1.1"/>
    </reaction>
</comment>
<dbReference type="InterPro" id="IPR013783">
    <property type="entry name" value="Ig-like_fold"/>
</dbReference>
<protein>
    <recommendedName>
        <fullName evidence="2">alpha-amylase</fullName>
        <ecNumber evidence="2">3.2.1.1</ecNumber>
    </recommendedName>
    <alternativeName>
        <fullName evidence="3">1,4-alpha-D-glucan glucanohydrolase</fullName>
    </alternativeName>
</protein>
<evidence type="ECO:0000313" key="7">
    <source>
        <dbReference type="Proteomes" id="UP000313948"/>
    </source>
</evidence>
<dbReference type="EC" id="3.2.1.1" evidence="2"/>
<dbReference type="Proteomes" id="UP000313948">
    <property type="component" value="Chromosome"/>
</dbReference>
<evidence type="ECO:0000256" key="1">
    <source>
        <dbReference type="ARBA" id="ARBA00000548"/>
    </source>
</evidence>
<dbReference type="SUPFAM" id="SSF49452">
    <property type="entry name" value="Starch-binding domain-like"/>
    <property type="match status" value="3"/>
</dbReference>
<keyword evidence="7" id="KW-1185">Reference proteome</keyword>
<sequence>MADVRVELEPRRLTAGTGEPVIVTVTNTGDVIGGYAVRVLGADPAWVRLSDPEPRLFPGESTTVALELRLPPGLPAGERRLAVQVREVTGEQAIAIEELVVDVAGAPRLGVRLEPGTVTGGRRAAYGVVVENTGNTLVDAAIVGTDPEHRLDFHLEPSRLRLAPGEHLTATLTVSGKRRLLGSPVARAFELRADERAQPAPRRRRDAPPGDAARAVTQPDTPPAAMGVFVQRPVLSRASVSLAGLLLAVTVFALVIVTALNTVAARSAADRDLALQVSQAREQVATTGTSSLSGLALLLSSGEPVAGVSVEAFDVTDTSAPVATTASGETGAWAVSSLPAGSYKLRFRGAGFDEVWYPAAATNAEAASVEVGPGESAAGLAVLLGGVPATVGGTVSGDDVAGATATLELPLDSPALLGQLGASEDTGAGRVRGAVVRTVPVGSDGAFELADIPSPAVYDVVVAKPGYSEQVQRVDVAAGEDRTDLQLQLLDGDGAISGRVTGATGPLGGATVTATSGEVTARTVSLTEGEVGSFTLRGLPTPGTFTVIVTAEGHAPATLSLNLGAGQQLDGVAATLGAAAGSLGGTVTAPDGGGGVNVTVTDGSSTRQTVTQSTDPVGSWSVAGLRIPSTYTVTFTRADLASQVVSVSIDGFGNVTAGAPAPDRVDAVMRSATGVLTGTVSQYRDAAAGSAAPAGNVRVTATSGTNEYTVTTASTPADAVGTYVLEDLVPGTYTVTFSRRGTAPTSQIVTVGASQRLRIDPVLVAPASISGRVSLAGEAAEGAVVHLYLASQYGTAAPPVATTTARGGRYAFADVDAPAHYIVELRRSPTGAPLVTSAPVTLGASEAATADLTTP</sequence>
<dbReference type="Pfam" id="PF13620">
    <property type="entry name" value="CarboxypepD_reg"/>
    <property type="match status" value="3"/>
</dbReference>
<accession>A0ABX5VRE0</accession>
<dbReference type="Gene3D" id="2.60.40.10">
    <property type="entry name" value="Immunoglobulins"/>
    <property type="match status" value="2"/>
</dbReference>
<gene>
    <name evidence="6" type="ORF">FE251_06940</name>
</gene>
<feature type="region of interest" description="Disordered" evidence="4">
    <location>
        <begin position="193"/>
        <end position="224"/>
    </location>
</feature>
<feature type="transmembrane region" description="Helical" evidence="5">
    <location>
        <begin position="240"/>
        <end position="260"/>
    </location>
</feature>
<dbReference type="EMBL" id="CP040899">
    <property type="protein sequence ID" value="QDB79135.1"/>
    <property type="molecule type" value="Genomic_DNA"/>
</dbReference>
<evidence type="ECO:0000256" key="2">
    <source>
        <dbReference type="ARBA" id="ARBA00012595"/>
    </source>
</evidence>
<organism evidence="6 7">
    <name type="scientific">Georgenia wutianyii</name>
    <dbReference type="NCBI Taxonomy" id="2585135"/>
    <lineage>
        <taxon>Bacteria</taxon>
        <taxon>Bacillati</taxon>
        <taxon>Actinomycetota</taxon>
        <taxon>Actinomycetes</taxon>
        <taxon>Micrococcales</taxon>
        <taxon>Bogoriellaceae</taxon>
        <taxon>Georgenia</taxon>
    </lineage>
</organism>
<dbReference type="Gene3D" id="2.60.40.1120">
    <property type="entry name" value="Carboxypeptidase-like, regulatory domain"/>
    <property type="match status" value="2"/>
</dbReference>
<keyword evidence="5" id="KW-1133">Transmembrane helix</keyword>
<dbReference type="InterPro" id="IPR013784">
    <property type="entry name" value="Carb-bd-like_fold"/>
</dbReference>
<keyword evidence="5" id="KW-0812">Transmembrane</keyword>
<evidence type="ECO:0000256" key="4">
    <source>
        <dbReference type="SAM" id="MobiDB-lite"/>
    </source>
</evidence>